<reference evidence="2" key="1">
    <citation type="submission" date="2020-05" db="EMBL/GenBank/DDBJ databases">
        <authorList>
            <person name="Chiriac C."/>
            <person name="Salcher M."/>
            <person name="Ghai R."/>
            <person name="Kavagutti S V."/>
        </authorList>
    </citation>
    <scope>NUCLEOTIDE SEQUENCE</scope>
</reference>
<feature type="transmembrane region" description="Helical" evidence="1">
    <location>
        <begin position="25"/>
        <end position="43"/>
    </location>
</feature>
<organism evidence="2">
    <name type="scientific">freshwater metagenome</name>
    <dbReference type="NCBI Taxonomy" id="449393"/>
    <lineage>
        <taxon>unclassified sequences</taxon>
        <taxon>metagenomes</taxon>
        <taxon>ecological metagenomes</taxon>
    </lineage>
</organism>
<dbReference type="AlphaFoldDB" id="A0A6J7KVN5"/>
<name>A0A6J7KVN5_9ZZZZ</name>
<feature type="transmembrane region" description="Helical" evidence="1">
    <location>
        <begin position="74"/>
        <end position="93"/>
    </location>
</feature>
<proteinExistence type="predicted"/>
<feature type="transmembrane region" description="Helical" evidence="1">
    <location>
        <begin position="139"/>
        <end position="163"/>
    </location>
</feature>
<keyword evidence="1" id="KW-0812">Transmembrane</keyword>
<keyword evidence="1" id="KW-1133">Transmembrane helix</keyword>
<accession>A0A6J7KVN5</accession>
<gene>
    <name evidence="2" type="ORF">UFOPK3837_00941</name>
</gene>
<feature type="transmembrane region" description="Helical" evidence="1">
    <location>
        <begin position="49"/>
        <end position="67"/>
    </location>
</feature>
<protein>
    <submittedName>
        <fullName evidence="2">Unannotated protein</fullName>
    </submittedName>
</protein>
<evidence type="ECO:0000313" key="2">
    <source>
        <dbReference type="EMBL" id="CAB4958983.1"/>
    </source>
</evidence>
<dbReference type="EMBL" id="CAFBNO010000051">
    <property type="protein sequence ID" value="CAB4958983.1"/>
    <property type="molecule type" value="Genomic_DNA"/>
</dbReference>
<evidence type="ECO:0000256" key="1">
    <source>
        <dbReference type="SAM" id="Phobius"/>
    </source>
</evidence>
<keyword evidence="1" id="KW-0472">Membrane</keyword>
<sequence length="171" mass="18655">MFAKYLAQGFAGTFRLKARLSREAFWPYLGSLVGLFIATGLLLELAGTPGKVITITVFTVLFTSAFWRRRNDIGYPGWTAVFWVVPATLYLIGQIMGPPIPKPVPDIPAGLGDAGLFLFLTPEFGSAASVSLENSLNDLWYQVAYIMIPAAIAVSLAIFEIVLGRKSSKTY</sequence>